<feature type="compositionally biased region" description="Low complexity" evidence="1">
    <location>
        <begin position="73"/>
        <end position="88"/>
    </location>
</feature>
<evidence type="ECO:0000313" key="3">
    <source>
        <dbReference type="Proteomes" id="UP000297245"/>
    </source>
</evidence>
<dbReference type="Proteomes" id="UP000297245">
    <property type="component" value="Unassembled WGS sequence"/>
</dbReference>
<feature type="region of interest" description="Disordered" evidence="1">
    <location>
        <begin position="161"/>
        <end position="202"/>
    </location>
</feature>
<gene>
    <name evidence="2" type="ORF">K435DRAFT_810402</name>
</gene>
<sequence length="202" mass="20491">MYHSSYSYDHTSVRNVLHLYLLLRQTLSLKVLPMSVDLTGSNANNPDTASLASVESPPVAISVPGLSTSIHASPTSVSVGPSASTPASPSIPAPASPSVTATASPAVSALGNPSVSAPANPSNSTPVDGPSIAMPFTGASIYIPVAGPSVSTPVRPFVSVTASPSAHENSHRSNTPPSINENADDQEQTNNRVSSGPGDTHF</sequence>
<dbReference type="AlphaFoldDB" id="A0A4S8KVJ0"/>
<protein>
    <submittedName>
        <fullName evidence="2">Uncharacterized protein</fullName>
    </submittedName>
</protein>
<accession>A0A4S8KVJ0</accession>
<proteinExistence type="predicted"/>
<feature type="compositionally biased region" description="Polar residues" evidence="1">
    <location>
        <begin position="161"/>
        <end position="181"/>
    </location>
</feature>
<feature type="region of interest" description="Disordered" evidence="1">
    <location>
        <begin position="73"/>
        <end position="100"/>
    </location>
</feature>
<dbReference type="EMBL" id="ML179973">
    <property type="protein sequence ID" value="THU79813.1"/>
    <property type="molecule type" value="Genomic_DNA"/>
</dbReference>
<evidence type="ECO:0000313" key="2">
    <source>
        <dbReference type="EMBL" id="THU79813.1"/>
    </source>
</evidence>
<name>A0A4S8KVJ0_DENBC</name>
<organism evidence="2 3">
    <name type="scientific">Dendrothele bispora (strain CBS 962.96)</name>
    <dbReference type="NCBI Taxonomy" id="1314807"/>
    <lineage>
        <taxon>Eukaryota</taxon>
        <taxon>Fungi</taxon>
        <taxon>Dikarya</taxon>
        <taxon>Basidiomycota</taxon>
        <taxon>Agaricomycotina</taxon>
        <taxon>Agaricomycetes</taxon>
        <taxon>Agaricomycetidae</taxon>
        <taxon>Agaricales</taxon>
        <taxon>Agaricales incertae sedis</taxon>
        <taxon>Dendrothele</taxon>
    </lineage>
</organism>
<keyword evidence="3" id="KW-1185">Reference proteome</keyword>
<evidence type="ECO:0000256" key="1">
    <source>
        <dbReference type="SAM" id="MobiDB-lite"/>
    </source>
</evidence>
<reference evidence="2 3" key="1">
    <citation type="journal article" date="2019" name="Nat. Ecol. Evol.">
        <title>Megaphylogeny resolves global patterns of mushroom evolution.</title>
        <authorList>
            <person name="Varga T."/>
            <person name="Krizsan K."/>
            <person name="Foldi C."/>
            <person name="Dima B."/>
            <person name="Sanchez-Garcia M."/>
            <person name="Sanchez-Ramirez S."/>
            <person name="Szollosi G.J."/>
            <person name="Szarkandi J.G."/>
            <person name="Papp V."/>
            <person name="Albert L."/>
            <person name="Andreopoulos W."/>
            <person name="Angelini C."/>
            <person name="Antonin V."/>
            <person name="Barry K.W."/>
            <person name="Bougher N.L."/>
            <person name="Buchanan P."/>
            <person name="Buyck B."/>
            <person name="Bense V."/>
            <person name="Catcheside P."/>
            <person name="Chovatia M."/>
            <person name="Cooper J."/>
            <person name="Damon W."/>
            <person name="Desjardin D."/>
            <person name="Finy P."/>
            <person name="Geml J."/>
            <person name="Haridas S."/>
            <person name="Hughes K."/>
            <person name="Justo A."/>
            <person name="Karasinski D."/>
            <person name="Kautmanova I."/>
            <person name="Kiss B."/>
            <person name="Kocsube S."/>
            <person name="Kotiranta H."/>
            <person name="LaButti K.M."/>
            <person name="Lechner B.E."/>
            <person name="Liimatainen K."/>
            <person name="Lipzen A."/>
            <person name="Lukacs Z."/>
            <person name="Mihaltcheva S."/>
            <person name="Morgado L.N."/>
            <person name="Niskanen T."/>
            <person name="Noordeloos M.E."/>
            <person name="Ohm R.A."/>
            <person name="Ortiz-Santana B."/>
            <person name="Ovrebo C."/>
            <person name="Racz N."/>
            <person name="Riley R."/>
            <person name="Savchenko A."/>
            <person name="Shiryaev A."/>
            <person name="Soop K."/>
            <person name="Spirin V."/>
            <person name="Szebenyi C."/>
            <person name="Tomsovsky M."/>
            <person name="Tulloss R.E."/>
            <person name="Uehling J."/>
            <person name="Grigoriev I.V."/>
            <person name="Vagvolgyi C."/>
            <person name="Papp T."/>
            <person name="Martin F.M."/>
            <person name="Miettinen O."/>
            <person name="Hibbett D.S."/>
            <person name="Nagy L.G."/>
        </authorList>
    </citation>
    <scope>NUCLEOTIDE SEQUENCE [LARGE SCALE GENOMIC DNA]</scope>
    <source>
        <strain evidence="2 3">CBS 962.96</strain>
    </source>
</reference>